<organism evidence="2 3">
    <name type="scientific">Clostridium lentum</name>
    <dbReference type="NCBI Taxonomy" id="2763037"/>
    <lineage>
        <taxon>Bacteria</taxon>
        <taxon>Bacillati</taxon>
        <taxon>Bacillota</taxon>
        <taxon>Clostridia</taxon>
        <taxon>Eubacteriales</taxon>
        <taxon>Clostridiaceae</taxon>
        <taxon>Clostridium</taxon>
    </lineage>
</organism>
<proteinExistence type="predicted"/>
<sequence length="232" mass="26768">MLGIIKNNKHSYGDFGIKILSRTISNPTKRKIKETIPFMNGSYDFSLLYGEQSYDERELSYTFSLPKMDKIKLNMLKIKIINWLNEGLQEPLYDDQIPGFYFLAECTGIEYDESYYNYAQLTANFIAYPFKISDFQDGHDIWDDFNFELDMVQDTIFEVNGTKDITLYNNGAIGINPTVICSNNIEVTKGNSVYKFKQGESKAWAFKLDKGINTLTLKGTGTIEFKWCKEVL</sequence>
<keyword evidence="3" id="KW-1185">Reference proteome</keyword>
<dbReference type="Pfam" id="PF05709">
    <property type="entry name" value="Sipho_tail"/>
    <property type="match status" value="1"/>
</dbReference>
<evidence type="ECO:0000313" key="3">
    <source>
        <dbReference type="Proteomes" id="UP000662088"/>
    </source>
</evidence>
<protein>
    <submittedName>
        <fullName evidence="2">Phage tail family protein</fullName>
    </submittedName>
</protein>
<dbReference type="AlphaFoldDB" id="A0A8I0AEB5"/>
<accession>A0A8I0AEB5</accession>
<evidence type="ECO:0000313" key="2">
    <source>
        <dbReference type="EMBL" id="MBC5640205.1"/>
    </source>
</evidence>
<dbReference type="RefSeq" id="WP_186835075.1">
    <property type="nucleotide sequence ID" value="NZ_JACOOQ010000010.1"/>
</dbReference>
<name>A0A8I0AEB5_9CLOT</name>
<dbReference type="EMBL" id="JACOOQ010000010">
    <property type="protein sequence ID" value="MBC5640205.1"/>
    <property type="molecule type" value="Genomic_DNA"/>
</dbReference>
<evidence type="ECO:0000259" key="1">
    <source>
        <dbReference type="Pfam" id="PF05709"/>
    </source>
</evidence>
<dbReference type="Proteomes" id="UP000662088">
    <property type="component" value="Unassembled WGS sequence"/>
</dbReference>
<gene>
    <name evidence="2" type="ORF">H8R92_07120</name>
</gene>
<feature type="domain" description="Siphovirus-type tail component RIFT-related" evidence="1">
    <location>
        <begin position="19"/>
        <end position="126"/>
    </location>
</feature>
<dbReference type="InterPro" id="IPR008841">
    <property type="entry name" value="Siphovirus-type_tail_N"/>
</dbReference>
<reference evidence="2" key="1">
    <citation type="submission" date="2020-08" db="EMBL/GenBank/DDBJ databases">
        <title>Genome public.</title>
        <authorList>
            <person name="Liu C."/>
            <person name="Sun Q."/>
        </authorList>
    </citation>
    <scope>NUCLEOTIDE SEQUENCE</scope>
    <source>
        <strain evidence="2">NSJ-42</strain>
    </source>
</reference>
<dbReference type="Gene3D" id="2.40.30.200">
    <property type="match status" value="1"/>
</dbReference>
<comment type="caution">
    <text evidence="2">The sequence shown here is derived from an EMBL/GenBank/DDBJ whole genome shotgun (WGS) entry which is preliminary data.</text>
</comment>